<dbReference type="EMBL" id="ML991846">
    <property type="protein sequence ID" value="KAF2230150.1"/>
    <property type="molecule type" value="Genomic_DNA"/>
</dbReference>
<protein>
    <recommendedName>
        <fullName evidence="3">F-box domain-containing protein</fullName>
    </recommendedName>
</protein>
<reference evidence="1" key="1">
    <citation type="journal article" date="2020" name="Stud. Mycol.">
        <title>101 Dothideomycetes genomes: a test case for predicting lifestyles and emergence of pathogens.</title>
        <authorList>
            <person name="Haridas S."/>
            <person name="Albert R."/>
            <person name="Binder M."/>
            <person name="Bloem J."/>
            <person name="Labutti K."/>
            <person name="Salamov A."/>
            <person name="Andreopoulos B."/>
            <person name="Baker S."/>
            <person name="Barry K."/>
            <person name="Bills G."/>
            <person name="Bluhm B."/>
            <person name="Cannon C."/>
            <person name="Castanera R."/>
            <person name="Culley D."/>
            <person name="Daum C."/>
            <person name="Ezra D."/>
            <person name="Gonzalez J."/>
            <person name="Henrissat B."/>
            <person name="Kuo A."/>
            <person name="Liang C."/>
            <person name="Lipzen A."/>
            <person name="Lutzoni F."/>
            <person name="Magnuson J."/>
            <person name="Mondo S."/>
            <person name="Nolan M."/>
            <person name="Ohm R."/>
            <person name="Pangilinan J."/>
            <person name="Park H.-J."/>
            <person name="Ramirez L."/>
            <person name="Alfaro M."/>
            <person name="Sun H."/>
            <person name="Tritt A."/>
            <person name="Yoshinaga Y."/>
            <person name="Zwiers L.-H."/>
            <person name="Turgeon B."/>
            <person name="Goodwin S."/>
            <person name="Spatafora J."/>
            <person name="Crous P."/>
            <person name="Grigoriev I."/>
        </authorList>
    </citation>
    <scope>NUCLEOTIDE SEQUENCE</scope>
    <source>
        <strain evidence="1">Tuck. ex Michener</strain>
    </source>
</reference>
<accession>A0A6A6GXE4</accession>
<evidence type="ECO:0008006" key="3">
    <source>
        <dbReference type="Google" id="ProtNLM"/>
    </source>
</evidence>
<dbReference type="AlphaFoldDB" id="A0A6A6GXE4"/>
<proteinExistence type="predicted"/>
<evidence type="ECO:0000313" key="1">
    <source>
        <dbReference type="EMBL" id="KAF2230150.1"/>
    </source>
</evidence>
<gene>
    <name evidence="1" type="ORF">EV356DRAFT_349728</name>
</gene>
<name>A0A6A6GXE4_VIRVR</name>
<evidence type="ECO:0000313" key="2">
    <source>
        <dbReference type="Proteomes" id="UP000800092"/>
    </source>
</evidence>
<sequence length="351" mass="40733">MPSHFERLPVEVIQAIGSLTPLHAAVSLSFTCRRSYSALGKQYWISLHQGGKRQRELTLFLRNLMRDYPGHRWCFPCLTLHKLAPLQQAYQAEKLRPCSRADPLPKLLAGLTPATDPNSLYFAQVQLIMDRNELGSSWGTPLESANFSRVACTEDDPIKFHSRQATVTKDRPSLLVEEYMRIAVPWRNDPEDILSCMPPSLCSHLHSDIFAYRQMRGPEDNSYALAVRALVGTHNNLFRYRSKVFWDRSYDGECVLCGTEFHLRPWVDRIRKDATVSIWVYKDLGECRHPRHTYWLNQTGQHSLEKANSNPDLIYWPRPGPHSSLKFAFREQSLRKGRRMNQELREKRLAR</sequence>
<dbReference type="Proteomes" id="UP000800092">
    <property type="component" value="Unassembled WGS sequence"/>
</dbReference>
<organism evidence="1 2">
    <name type="scientific">Viridothelium virens</name>
    <name type="common">Speckled blister lichen</name>
    <name type="synonym">Trypethelium virens</name>
    <dbReference type="NCBI Taxonomy" id="1048519"/>
    <lineage>
        <taxon>Eukaryota</taxon>
        <taxon>Fungi</taxon>
        <taxon>Dikarya</taxon>
        <taxon>Ascomycota</taxon>
        <taxon>Pezizomycotina</taxon>
        <taxon>Dothideomycetes</taxon>
        <taxon>Dothideomycetes incertae sedis</taxon>
        <taxon>Trypetheliales</taxon>
        <taxon>Trypetheliaceae</taxon>
        <taxon>Viridothelium</taxon>
    </lineage>
</organism>
<keyword evidence="2" id="KW-1185">Reference proteome</keyword>